<protein>
    <submittedName>
        <fullName evidence="8">Recombinase family protein</fullName>
    </submittedName>
</protein>
<proteinExistence type="inferred from homology"/>
<reference evidence="8 9" key="1">
    <citation type="submission" date="2019-01" db="EMBL/GenBank/DDBJ databases">
        <title>Draft Genome Sequences of Helcococcus ovis Strains Isolated from the Uterus and Vagina of Dairy Cows with Metritis.</title>
        <authorList>
            <person name="Cunha F."/>
            <person name="Jeon S.J."/>
            <person name="Kutzer P."/>
            <person name="Galvao K.N."/>
        </authorList>
    </citation>
    <scope>NUCLEOTIDE SEQUENCE [LARGE SCALE GENOMIC DNA]</scope>
    <source>
        <strain evidence="8 9">KG-37</strain>
    </source>
</reference>
<dbReference type="RefSeq" id="WP_134744574.1">
    <property type="nucleotide sequence ID" value="NZ_JBFNGE010000149.1"/>
</dbReference>
<keyword evidence="9" id="KW-1185">Reference proteome</keyword>
<evidence type="ECO:0000256" key="1">
    <source>
        <dbReference type="ARBA" id="ARBA00009913"/>
    </source>
</evidence>
<dbReference type="GO" id="GO:0000150">
    <property type="term" value="F:DNA strand exchange activity"/>
    <property type="evidence" value="ECO:0007669"/>
    <property type="project" value="InterPro"/>
</dbReference>
<dbReference type="Gene3D" id="3.40.50.1390">
    <property type="entry name" value="Resolvase, N-terminal catalytic domain"/>
    <property type="match status" value="1"/>
</dbReference>
<keyword evidence="4" id="KW-0233">DNA recombination</keyword>
<evidence type="ECO:0000256" key="4">
    <source>
        <dbReference type="ARBA" id="ARBA00023172"/>
    </source>
</evidence>
<feature type="active site" description="O-(5'-phospho-DNA)-serine intermediate" evidence="5 6">
    <location>
        <position position="9"/>
    </location>
</feature>
<evidence type="ECO:0000256" key="6">
    <source>
        <dbReference type="PROSITE-ProRule" id="PRU10137"/>
    </source>
</evidence>
<evidence type="ECO:0000256" key="3">
    <source>
        <dbReference type="ARBA" id="ARBA00023125"/>
    </source>
</evidence>
<dbReference type="PROSITE" id="PS51736">
    <property type="entry name" value="RECOMBINASES_3"/>
    <property type="match status" value="1"/>
</dbReference>
<dbReference type="InterPro" id="IPR036162">
    <property type="entry name" value="Resolvase-like_N_sf"/>
</dbReference>
<dbReference type="GO" id="GO:0015074">
    <property type="term" value="P:DNA integration"/>
    <property type="evidence" value="ECO:0007669"/>
    <property type="project" value="UniProtKB-KW"/>
</dbReference>
<keyword evidence="3" id="KW-0238">DNA-binding</keyword>
<dbReference type="GO" id="GO:0003677">
    <property type="term" value="F:DNA binding"/>
    <property type="evidence" value="ECO:0007669"/>
    <property type="project" value="UniProtKB-KW"/>
</dbReference>
<dbReference type="EMBL" id="SCFR01000025">
    <property type="protein sequence ID" value="TFF65049.1"/>
    <property type="molecule type" value="Genomic_DNA"/>
</dbReference>
<dbReference type="SUPFAM" id="SSF53041">
    <property type="entry name" value="Resolvase-like"/>
    <property type="match status" value="1"/>
</dbReference>
<name>A0A4R9C2Y9_9FIRM</name>
<dbReference type="InterPro" id="IPR006118">
    <property type="entry name" value="Recombinase_CS"/>
</dbReference>
<evidence type="ECO:0000313" key="9">
    <source>
        <dbReference type="Proteomes" id="UP000297454"/>
    </source>
</evidence>
<evidence type="ECO:0000256" key="2">
    <source>
        <dbReference type="ARBA" id="ARBA00022908"/>
    </source>
</evidence>
<dbReference type="PROSITE" id="PS00397">
    <property type="entry name" value="RECOMBINASES_1"/>
    <property type="match status" value="1"/>
</dbReference>
<dbReference type="PANTHER" id="PTHR30461:SF26">
    <property type="entry name" value="RESOLVASE HOMOLOG YNEB"/>
    <property type="match status" value="1"/>
</dbReference>
<organism evidence="8 9">
    <name type="scientific">Helcococcus ovis</name>
    <dbReference type="NCBI Taxonomy" id="72026"/>
    <lineage>
        <taxon>Bacteria</taxon>
        <taxon>Bacillati</taxon>
        <taxon>Bacillota</taxon>
        <taxon>Tissierellia</taxon>
        <taxon>Tissierellales</taxon>
        <taxon>Peptoniphilaceae</taxon>
        <taxon>Helcococcus</taxon>
    </lineage>
</organism>
<evidence type="ECO:0000313" key="8">
    <source>
        <dbReference type="EMBL" id="TFF65049.1"/>
    </source>
</evidence>
<accession>A0A4R9C2Y9</accession>
<dbReference type="AlphaFoldDB" id="A0A4R9C2Y9"/>
<dbReference type="Proteomes" id="UP000297454">
    <property type="component" value="Unassembled WGS sequence"/>
</dbReference>
<dbReference type="InterPro" id="IPR050639">
    <property type="entry name" value="SSR_resolvase"/>
</dbReference>
<dbReference type="InterPro" id="IPR006119">
    <property type="entry name" value="Resolv_N"/>
</dbReference>
<dbReference type="SMART" id="SM00857">
    <property type="entry name" value="Resolvase"/>
    <property type="match status" value="1"/>
</dbReference>
<gene>
    <name evidence="8" type="ORF">EQF91_06610</name>
</gene>
<evidence type="ECO:0000256" key="5">
    <source>
        <dbReference type="PIRSR" id="PIRSR606118-50"/>
    </source>
</evidence>
<comment type="similarity">
    <text evidence="1">Belongs to the site-specific recombinase resolvase family.</text>
</comment>
<sequence>MKYGYIRVSTKEQNIDRQLSAILKEGIQLNKIYIDKASGKDFNRKKYKTLIKKLKKGDELYIKSIDRLGRNYDEIIKEWNTITKEKNADIVVLDFPLLDTRTKVNDLTGKFIADIVLQILSYVAQVERENTHQRQMEGIKEAKKRGVQFGRRKKEIPEEFYTIARKWSSKKISLRMGAKLLNVSHTTFSKWLKQKGYKIKV</sequence>
<dbReference type="Pfam" id="PF00239">
    <property type="entry name" value="Resolvase"/>
    <property type="match status" value="1"/>
</dbReference>
<keyword evidence="2" id="KW-0229">DNA integration</keyword>
<comment type="caution">
    <text evidence="8">The sequence shown here is derived from an EMBL/GenBank/DDBJ whole genome shotgun (WGS) entry which is preliminary data.</text>
</comment>
<evidence type="ECO:0000259" key="7">
    <source>
        <dbReference type="PROSITE" id="PS51736"/>
    </source>
</evidence>
<feature type="domain" description="Resolvase/invertase-type recombinase catalytic" evidence="7">
    <location>
        <begin position="1"/>
        <end position="146"/>
    </location>
</feature>
<dbReference type="PANTHER" id="PTHR30461">
    <property type="entry name" value="DNA-INVERTASE FROM LAMBDOID PROPHAGE"/>
    <property type="match status" value="1"/>
</dbReference>
<dbReference type="CDD" id="cd03768">
    <property type="entry name" value="SR_ResInv"/>
    <property type="match status" value="1"/>
</dbReference>